<keyword evidence="2" id="KW-0812">Transmembrane</keyword>
<feature type="region of interest" description="Disordered" evidence="1">
    <location>
        <begin position="190"/>
        <end position="296"/>
    </location>
</feature>
<keyword evidence="2" id="KW-1133">Transmembrane helix</keyword>
<accession>A0A2R8CEN1</accession>
<protein>
    <recommendedName>
        <fullName evidence="5">Type IV pilus biogenesis</fullName>
    </recommendedName>
</protein>
<gene>
    <name evidence="3" type="ORF">TRM7615_04292</name>
</gene>
<reference evidence="4" key="1">
    <citation type="submission" date="2018-03" db="EMBL/GenBank/DDBJ databases">
        <authorList>
            <person name="Rodrigo-Torres L."/>
            <person name="Arahal R. D."/>
            <person name="Lucena T."/>
        </authorList>
    </citation>
    <scope>NUCLEOTIDE SEQUENCE [LARGE SCALE GENOMIC DNA]</scope>
    <source>
        <strain evidence="4">CECT 7615</strain>
    </source>
</reference>
<name>A0A2R8CEN1_9RHOB</name>
<feature type="compositionally biased region" description="Basic and acidic residues" evidence="1">
    <location>
        <begin position="646"/>
        <end position="655"/>
    </location>
</feature>
<feature type="compositionally biased region" description="Low complexity" evidence="1">
    <location>
        <begin position="455"/>
        <end position="464"/>
    </location>
</feature>
<dbReference type="EMBL" id="ONZG01000013">
    <property type="protein sequence ID" value="SPJ30758.1"/>
    <property type="molecule type" value="Genomic_DNA"/>
</dbReference>
<feature type="compositionally biased region" description="Pro residues" evidence="1">
    <location>
        <begin position="238"/>
        <end position="252"/>
    </location>
</feature>
<dbReference type="AlphaFoldDB" id="A0A2R8CEN1"/>
<feature type="transmembrane region" description="Helical" evidence="2">
    <location>
        <begin position="346"/>
        <end position="375"/>
    </location>
</feature>
<organism evidence="3 4">
    <name type="scientific">Falsiruegeria mediterranea M17</name>
    <dbReference type="NCBI Taxonomy" id="1200281"/>
    <lineage>
        <taxon>Bacteria</taxon>
        <taxon>Pseudomonadati</taxon>
        <taxon>Pseudomonadota</taxon>
        <taxon>Alphaproteobacteria</taxon>
        <taxon>Rhodobacterales</taxon>
        <taxon>Roseobacteraceae</taxon>
        <taxon>Falsiruegeria</taxon>
    </lineage>
</organism>
<evidence type="ECO:0008006" key="5">
    <source>
        <dbReference type="Google" id="ProtNLM"/>
    </source>
</evidence>
<dbReference type="RefSeq" id="WP_108791542.1">
    <property type="nucleotide sequence ID" value="NZ_ONZG01000013.1"/>
</dbReference>
<feature type="compositionally biased region" description="Pro residues" evidence="1">
    <location>
        <begin position="270"/>
        <end position="293"/>
    </location>
</feature>
<feature type="compositionally biased region" description="Acidic residues" evidence="1">
    <location>
        <begin position="465"/>
        <end position="481"/>
    </location>
</feature>
<feature type="region of interest" description="Disordered" evidence="1">
    <location>
        <begin position="383"/>
        <end position="440"/>
    </location>
</feature>
<evidence type="ECO:0000256" key="1">
    <source>
        <dbReference type="SAM" id="MobiDB-lite"/>
    </source>
</evidence>
<evidence type="ECO:0000256" key="2">
    <source>
        <dbReference type="SAM" id="Phobius"/>
    </source>
</evidence>
<feature type="compositionally biased region" description="Pro residues" evidence="1">
    <location>
        <begin position="392"/>
        <end position="418"/>
    </location>
</feature>
<proteinExistence type="predicted"/>
<evidence type="ECO:0000313" key="4">
    <source>
        <dbReference type="Proteomes" id="UP000244898"/>
    </source>
</evidence>
<feature type="region of interest" description="Disordered" evidence="1">
    <location>
        <begin position="455"/>
        <end position="487"/>
    </location>
</feature>
<keyword evidence="2" id="KW-0472">Membrane</keyword>
<feature type="region of interest" description="Disordered" evidence="1">
    <location>
        <begin position="643"/>
        <end position="702"/>
    </location>
</feature>
<keyword evidence="4" id="KW-1185">Reference proteome</keyword>
<evidence type="ECO:0000313" key="3">
    <source>
        <dbReference type="EMBL" id="SPJ30758.1"/>
    </source>
</evidence>
<sequence length="795" mass="83864">MKPAFALSLSFEGISLLHRAAGGWRLVGDVDINNDTFMQDLSALRDKALLLSPDGISSKLILPNDQIRYLSVNTGSFEGETRTSIIESAVNEATPYTLDELIYDTSPDGHLTHIAVVARETLQEAEDFAASNGFAPVSFVAVPGENDFLGEPYFGPTQAASGLTGADAIEPDGIAVVVIGPAELPVVEAPPEPEVQEPTPEVEDAPTEPPEALRAPDQTQPVPDPQPVVGFASRRGKPPAPVAKPEPEPTPEPPEEPAPDVVAFASKRTTPPPVAIPEAAPAPPVAPPPPAPEPVSHEPMAIAVAEVEPAAGFAAPRLPGQEAETEKDRMTIFGARDGNIGGKPKYLGLMLTVALVLLLAAVATWAGLFSGIGLFDDRSEPRELTPATVPAPLDPVQPQSPSPAPALPDPSVATPPPTAQLTEDAPSEEELASLPQTQDLTETDSAVLDALQVEPETVETVTPEEAADAAPEEAVAGDDPLEGTNPETRYAATGIWDRAPEELFTPSIIDLNDLYVASIDRTDLSQDAVALPTPISYQTDLDVDLPASPTAAGTAFVLNDQGLVTPTPEGTLNPDGILIYLGRPARVPPAVPVRFEAAPETDEALERLAGLRPRLRPGNLIEQAERDQLGGRSLEELAGLRPKLRPFTEKQKAEEDQTPTAHAIVRGPRPKLRPQDLAAKATRRTASLGSTAGLGRESDDVGTIAPRTVKPAAPSPASVARQATLDNAINLRRVNLIGVYGTPANRRALVRLPSGRYKKVKVGDRVDGGRVVAIGDSELRYQKGGRNMTLKIPSG</sequence>
<dbReference type="Proteomes" id="UP000244898">
    <property type="component" value="Unassembled WGS sequence"/>
</dbReference>
<dbReference type="OrthoDB" id="7870459at2"/>